<feature type="domain" description="RapZ C-terminal" evidence="6">
    <location>
        <begin position="177"/>
        <end position="295"/>
    </location>
</feature>
<dbReference type="AlphaFoldDB" id="A0A7X9FTW7"/>
<dbReference type="HAMAP" id="MF_00636">
    <property type="entry name" value="RapZ_like"/>
    <property type="match status" value="1"/>
</dbReference>
<dbReference type="InterPro" id="IPR053931">
    <property type="entry name" value="RapZ_C"/>
</dbReference>
<protein>
    <submittedName>
        <fullName evidence="7">RNase adapter RapZ</fullName>
    </submittedName>
</protein>
<dbReference type="NCBIfam" id="NF003828">
    <property type="entry name" value="PRK05416.1"/>
    <property type="match status" value="1"/>
</dbReference>
<evidence type="ECO:0000313" key="8">
    <source>
        <dbReference type="Proteomes" id="UP000524246"/>
    </source>
</evidence>
<evidence type="ECO:0000313" key="7">
    <source>
        <dbReference type="EMBL" id="NMC63714.1"/>
    </source>
</evidence>
<proteinExistence type="inferred from homology"/>
<comment type="caution">
    <text evidence="7">The sequence shown here is derived from an EMBL/GenBank/DDBJ whole genome shotgun (WGS) entry which is preliminary data.</text>
</comment>
<dbReference type="GO" id="GO:0005525">
    <property type="term" value="F:GTP binding"/>
    <property type="evidence" value="ECO:0007669"/>
    <property type="project" value="UniProtKB-UniRule"/>
</dbReference>
<dbReference type="InterPro" id="IPR053930">
    <property type="entry name" value="RapZ-like_N"/>
</dbReference>
<dbReference type="GO" id="GO:0005524">
    <property type="term" value="F:ATP binding"/>
    <property type="evidence" value="ECO:0007669"/>
    <property type="project" value="UniProtKB-UniRule"/>
</dbReference>
<evidence type="ECO:0000256" key="1">
    <source>
        <dbReference type="ARBA" id="ARBA00022741"/>
    </source>
</evidence>
<dbReference type="Proteomes" id="UP000524246">
    <property type="component" value="Unassembled WGS sequence"/>
</dbReference>
<keyword evidence="1 4" id="KW-0547">Nucleotide-binding</keyword>
<evidence type="ECO:0000256" key="3">
    <source>
        <dbReference type="ARBA" id="ARBA00023134"/>
    </source>
</evidence>
<sequence>MDESLSHIEYLLLIAGLSGAGKSTALHVFSDLGFFTVDHLPVSLLESFLKQSRQCPSRFKKIALILDIDTEEKLSQLLQINEKMRSEGLPPLLIYLDCSTEEVILRYNETRRPHPGFDALVDKSLEDAVAREREGLLAFKERSNLVIDTTDFNVHELRRVLESFAESISSENLTKVRVNFVSFGFKHGIPRDCDLVIDVRFLPNPYFVEDLRNKTGLDPDVSHYVLSFEEAWEFLRRYVELLNYLIPKYIYEGKSYLNIGIGCTGGQHRSVAIAQRLSELIRGEDLIVSVKHRDADSKKV</sequence>
<dbReference type="InterPro" id="IPR005337">
    <property type="entry name" value="RapZ-like"/>
</dbReference>
<evidence type="ECO:0000259" key="6">
    <source>
        <dbReference type="Pfam" id="PF22740"/>
    </source>
</evidence>
<reference evidence="7 8" key="1">
    <citation type="journal article" date="2020" name="Biotechnol. Biofuels">
        <title>New insights from the biogas microbiome by comprehensive genome-resolved metagenomics of nearly 1600 species originating from multiple anaerobic digesters.</title>
        <authorList>
            <person name="Campanaro S."/>
            <person name="Treu L."/>
            <person name="Rodriguez-R L.M."/>
            <person name="Kovalovszki A."/>
            <person name="Ziels R.M."/>
            <person name="Maus I."/>
            <person name="Zhu X."/>
            <person name="Kougias P.G."/>
            <person name="Basile A."/>
            <person name="Luo G."/>
            <person name="Schluter A."/>
            <person name="Konstantinidis K.T."/>
            <person name="Angelidaki I."/>
        </authorList>
    </citation>
    <scope>NUCLEOTIDE SEQUENCE [LARGE SCALE GENOMIC DNA]</scope>
    <source>
        <strain evidence="7">AS27yjCOA_65</strain>
    </source>
</reference>
<evidence type="ECO:0000256" key="4">
    <source>
        <dbReference type="HAMAP-Rule" id="MF_00636"/>
    </source>
</evidence>
<dbReference type="PANTHER" id="PTHR30448">
    <property type="entry name" value="RNASE ADAPTER PROTEIN RAPZ"/>
    <property type="match status" value="1"/>
</dbReference>
<feature type="binding site" evidence="4">
    <location>
        <begin position="16"/>
        <end position="23"/>
    </location>
    <ligand>
        <name>ATP</name>
        <dbReference type="ChEBI" id="CHEBI:30616"/>
    </ligand>
</feature>
<organism evidence="7 8">
    <name type="scientific">SAR324 cluster bacterium</name>
    <dbReference type="NCBI Taxonomy" id="2024889"/>
    <lineage>
        <taxon>Bacteria</taxon>
        <taxon>Deltaproteobacteria</taxon>
        <taxon>SAR324 cluster</taxon>
    </lineage>
</organism>
<comment type="caution">
    <text evidence="4">Lacks conserved residue(s) required for the propagation of feature annotation.</text>
</comment>
<dbReference type="Gene3D" id="3.40.50.300">
    <property type="entry name" value="P-loop containing nucleotide triphosphate hydrolases"/>
    <property type="match status" value="1"/>
</dbReference>
<evidence type="ECO:0000256" key="2">
    <source>
        <dbReference type="ARBA" id="ARBA00022840"/>
    </source>
</evidence>
<dbReference type="SUPFAM" id="SSF52540">
    <property type="entry name" value="P-loop containing nucleoside triphosphate hydrolases"/>
    <property type="match status" value="1"/>
</dbReference>
<dbReference type="Pfam" id="PF03668">
    <property type="entry name" value="RapZ-like_N"/>
    <property type="match status" value="1"/>
</dbReference>
<dbReference type="PIRSF" id="PIRSF005052">
    <property type="entry name" value="P-loopkin"/>
    <property type="match status" value="1"/>
</dbReference>
<keyword evidence="3 4" id="KW-0342">GTP-binding</keyword>
<dbReference type="InterPro" id="IPR027417">
    <property type="entry name" value="P-loop_NTPase"/>
</dbReference>
<dbReference type="EMBL" id="JAAZON010000511">
    <property type="protein sequence ID" value="NMC63714.1"/>
    <property type="molecule type" value="Genomic_DNA"/>
</dbReference>
<dbReference type="Pfam" id="PF22740">
    <property type="entry name" value="PapZ_C"/>
    <property type="match status" value="1"/>
</dbReference>
<feature type="domain" description="RapZ-like N-terminal" evidence="5">
    <location>
        <begin position="11"/>
        <end position="163"/>
    </location>
</feature>
<accession>A0A7X9FTW7</accession>
<dbReference type="PANTHER" id="PTHR30448:SF0">
    <property type="entry name" value="RNASE ADAPTER PROTEIN RAPZ"/>
    <property type="match status" value="1"/>
</dbReference>
<name>A0A7X9FTW7_9DELT</name>
<evidence type="ECO:0000259" key="5">
    <source>
        <dbReference type="Pfam" id="PF03668"/>
    </source>
</evidence>
<gene>
    <name evidence="7" type="primary">rapZ</name>
    <name evidence="7" type="ORF">GYA55_11180</name>
</gene>
<keyword evidence="2 4" id="KW-0067">ATP-binding</keyword>